<keyword evidence="2" id="KW-0804">Transcription</keyword>
<dbReference type="EMBL" id="CP104003">
    <property type="protein sequence ID" value="UWM55113.1"/>
    <property type="molecule type" value="Genomic_DNA"/>
</dbReference>
<accession>A0A9E7UBE6</accession>
<dbReference type="KEGG" id="ssai:N0B31_02260"/>
<dbReference type="InterPro" id="IPR007050">
    <property type="entry name" value="HTH_bacterioopsin"/>
</dbReference>
<evidence type="ECO:0000256" key="1">
    <source>
        <dbReference type="ARBA" id="ARBA00023015"/>
    </source>
</evidence>
<feature type="domain" description="HTH bat-type" evidence="3">
    <location>
        <begin position="159"/>
        <end position="210"/>
    </location>
</feature>
<sequence>MTVIAEFSLPAEEFLLGDLLQTTPDVRIRLERVVPTGAEVMPYVWVRLEDERLDAFERVVNEDPLVGQLARLDSVDDETLYAVEWESPPESLFEGVVRSEGAILRGGGAHGRWEFIVRFPDHDRLRAFHEYLDDHGITVSVDRVYTLSEDSETPDGFDLTETQRETLRTAVRRGYFEVPRRVTATDLAEELGVTPQAVSERIRRATNSVLNSALFTGEESPTGDDRTQ</sequence>
<dbReference type="Pfam" id="PF04967">
    <property type="entry name" value="HTH_10"/>
    <property type="match status" value="1"/>
</dbReference>
<dbReference type="Pfam" id="PF15915">
    <property type="entry name" value="BAT"/>
    <property type="match status" value="1"/>
</dbReference>
<gene>
    <name evidence="5" type="ORF">N0B31_02260</name>
</gene>
<evidence type="ECO:0000313" key="5">
    <source>
        <dbReference type="EMBL" id="UWM55113.1"/>
    </source>
</evidence>
<reference evidence="5" key="1">
    <citation type="submission" date="2022-09" db="EMBL/GenBank/DDBJ databases">
        <title>Diverse halophilic archaea isolated from saline environments.</title>
        <authorList>
            <person name="Cui H.-L."/>
        </authorList>
    </citation>
    <scope>NUCLEOTIDE SEQUENCE</scope>
    <source>
        <strain evidence="5">ZS-35-S2</strain>
    </source>
</reference>
<proteinExistence type="predicted"/>
<keyword evidence="6" id="KW-1185">Reference proteome</keyword>
<organism evidence="5 6">
    <name type="scientific">Salinirubellus salinus</name>
    <dbReference type="NCBI Taxonomy" id="1364945"/>
    <lineage>
        <taxon>Archaea</taxon>
        <taxon>Methanobacteriati</taxon>
        <taxon>Methanobacteriota</taxon>
        <taxon>Stenosarchaea group</taxon>
        <taxon>Halobacteria</taxon>
        <taxon>Halobacteriales</taxon>
        <taxon>Natronomonadaceae</taxon>
        <taxon>Salinirubellus</taxon>
    </lineage>
</organism>
<evidence type="ECO:0000313" key="6">
    <source>
        <dbReference type="Proteomes" id="UP001057580"/>
    </source>
</evidence>
<name>A0A9E7UBE6_9EURY</name>
<dbReference type="Proteomes" id="UP001057580">
    <property type="component" value="Chromosome"/>
</dbReference>
<evidence type="ECO:0000259" key="4">
    <source>
        <dbReference type="Pfam" id="PF15915"/>
    </source>
</evidence>
<protein>
    <submittedName>
        <fullName evidence="5">Helix-turn-helix domain-containing protein</fullName>
    </submittedName>
</protein>
<feature type="domain" description="Bacterioopsin transcriptional activator GAF and HTH associated" evidence="4">
    <location>
        <begin position="6"/>
        <end position="155"/>
    </location>
</feature>
<dbReference type="AlphaFoldDB" id="A0A9E7UBE6"/>
<dbReference type="RefSeq" id="WP_260594165.1">
    <property type="nucleotide sequence ID" value="NZ_CP104003.1"/>
</dbReference>
<keyword evidence="1" id="KW-0805">Transcription regulation</keyword>
<dbReference type="PANTHER" id="PTHR34236">
    <property type="entry name" value="DIMETHYL SULFOXIDE REDUCTASE TRANSCRIPTIONAL ACTIVATOR"/>
    <property type="match status" value="1"/>
</dbReference>
<dbReference type="PANTHER" id="PTHR34236:SF1">
    <property type="entry name" value="DIMETHYL SULFOXIDE REDUCTASE TRANSCRIPTIONAL ACTIVATOR"/>
    <property type="match status" value="1"/>
</dbReference>
<evidence type="ECO:0000256" key="2">
    <source>
        <dbReference type="ARBA" id="ARBA00023163"/>
    </source>
</evidence>
<evidence type="ECO:0000259" key="3">
    <source>
        <dbReference type="Pfam" id="PF04967"/>
    </source>
</evidence>
<dbReference type="GeneID" id="74941208"/>
<dbReference type="InterPro" id="IPR031803">
    <property type="entry name" value="BAT_GAF/HTH-assoc"/>
</dbReference>